<name>A0AAN9ESN6_CROPI</name>
<accession>A0AAN9ESN6</accession>
<keyword evidence="1" id="KW-0472">Membrane</keyword>
<evidence type="ECO:0000256" key="1">
    <source>
        <dbReference type="SAM" id="Phobius"/>
    </source>
</evidence>
<evidence type="ECO:0000313" key="3">
    <source>
        <dbReference type="EMBL" id="KAK7261781.1"/>
    </source>
</evidence>
<evidence type="ECO:0000256" key="2">
    <source>
        <dbReference type="SAM" id="SignalP"/>
    </source>
</evidence>
<comment type="caution">
    <text evidence="3">The sequence shown here is derived from an EMBL/GenBank/DDBJ whole genome shotgun (WGS) entry which is preliminary data.</text>
</comment>
<dbReference type="AlphaFoldDB" id="A0AAN9ESN6"/>
<keyword evidence="2" id="KW-0732">Signal</keyword>
<evidence type="ECO:0000313" key="4">
    <source>
        <dbReference type="Proteomes" id="UP001372338"/>
    </source>
</evidence>
<proteinExistence type="predicted"/>
<keyword evidence="4" id="KW-1185">Reference proteome</keyword>
<dbReference type="EMBL" id="JAYWIO010000005">
    <property type="protein sequence ID" value="KAK7261781.1"/>
    <property type="molecule type" value="Genomic_DNA"/>
</dbReference>
<feature type="transmembrane region" description="Helical" evidence="1">
    <location>
        <begin position="32"/>
        <end position="50"/>
    </location>
</feature>
<keyword evidence="1" id="KW-1133">Transmembrane helix</keyword>
<sequence>MFWTMLLISLSYPMFILAACLCYILCGDGRILMPPCFCIFIFGIYAIYNYETSCKKVMNQDALQWQN</sequence>
<organism evidence="3 4">
    <name type="scientific">Crotalaria pallida</name>
    <name type="common">Smooth rattlebox</name>
    <name type="synonym">Crotalaria striata</name>
    <dbReference type="NCBI Taxonomy" id="3830"/>
    <lineage>
        <taxon>Eukaryota</taxon>
        <taxon>Viridiplantae</taxon>
        <taxon>Streptophyta</taxon>
        <taxon>Embryophyta</taxon>
        <taxon>Tracheophyta</taxon>
        <taxon>Spermatophyta</taxon>
        <taxon>Magnoliopsida</taxon>
        <taxon>eudicotyledons</taxon>
        <taxon>Gunneridae</taxon>
        <taxon>Pentapetalae</taxon>
        <taxon>rosids</taxon>
        <taxon>fabids</taxon>
        <taxon>Fabales</taxon>
        <taxon>Fabaceae</taxon>
        <taxon>Papilionoideae</taxon>
        <taxon>50 kb inversion clade</taxon>
        <taxon>genistoids sensu lato</taxon>
        <taxon>core genistoids</taxon>
        <taxon>Crotalarieae</taxon>
        <taxon>Crotalaria</taxon>
    </lineage>
</organism>
<feature type="signal peptide" evidence="2">
    <location>
        <begin position="1"/>
        <end position="18"/>
    </location>
</feature>
<dbReference type="Proteomes" id="UP001372338">
    <property type="component" value="Unassembled WGS sequence"/>
</dbReference>
<reference evidence="3 4" key="1">
    <citation type="submission" date="2024-01" db="EMBL/GenBank/DDBJ databases">
        <title>The genomes of 5 underutilized Papilionoideae crops provide insights into root nodulation and disease resistanc.</title>
        <authorList>
            <person name="Yuan L."/>
        </authorList>
    </citation>
    <scope>NUCLEOTIDE SEQUENCE [LARGE SCALE GENOMIC DNA]</scope>
    <source>
        <strain evidence="3">ZHUSHIDOU_FW_LH</strain>
        <tissue evidence="3">Leaf</tissue>
    </source>
</reference>
<keyword evidence="1" id="KW-0812">Transmembrane</keyword>
<gene>
    <name evidence="3" type="ORF">RIF29_28100</name>
</gene>
<protein>
    <submittedName>
        <fullName evidence="3">Uncharacterized protein</fullName>
    </submittedName>
</protein>
<feature type="chain" id="PRO_5043007761" evidence="2">
    <location>
        <begin position="19"/>
        <end position="67"/>
    </location>
</feature>